<evidence type="ECO:0000259" key="1">
    <source>
        <dbReference type="Pfam" id="PF14214"/>
    </source>
</evidence>
<comment type="caution">
    <text evidence="2">The sequence shown here is derived from an EMBL/GenBank/DDBJ whole genome shotgun (WGS) entry which is preliminary data.</text>
</comment>
<accession>A0AAD8JKU0</accession>
<dbReference type="PANTHER" id="PTHR45786:SF66">
    <property type="entry name" value="HOOK MOTIF PROTEIN, PUTATIVE-RELATED"/>
    <property type="match status" value="1"/>
</dbReference>
<dbReference type="Proteomes" id="UP001229421">
    <property type="component" value="Unassembled WGS sequence"/>
</dbReference>
<organism evidence="2 3">
    <name type="scientific">Tagetes erecta</name>
    <name type="common">African marigold</name>
    <dbReference type="NCBI Taxonomy" id="13708"/>
    <lineage>
        <taxon>Eukaryota</taxon>
        <taxon>Viridiplantae</taxon>
        <taxon>Streptophyta</taxon>
        <taxon>Embryophyta</taxon>
        <taxon>Tracheophyta</taxon>
        <taxon>Spermatophyta</taxon>
        <taxon>Magnoliopsida</taxon>
        <taxon>eudicotyledons</taxon>
        <taxon>Gunneridae</taxon>
        <taxon>Pentapetalae</taxon>
        <taxon>asterids</taxon>
        <taxon>campanulids</taxon>
        <taxon>Asterales</taxon>
        <taxon>Asteraceae</taxon>
        <taxon>Asteroideae</taxon>
        <taxon>Heliantheae alliance</taxon>
        <taxon>Tageteae</taxon>
        <taxon>Tagetes</taxon>
    </lineage>
</organism>
<proteinExistence type="predicted"/>
<name>A0AAD8JKU0_TARER</name>
<feature type="domain" description="Helitron helicase-like" evidence="1">
    <location>
        <begin position="2"/>
        <end position="138"/>
    </location>
</feature>
<gene>
    <name evidence="2" type="ORF">QVD17_41561</name>
</gene>
<evidence type="ECO:0000313" key="2">
    <source>
        <dbReference type="EMBL" id="KAK1406269.1"/>
    </source>
</evidence>
<keyword evidence="3" id="KW-1185">Reference proteome</keyword>
<reference evidence="2" key="1">
    <citation type="journal article" date="2023" name="bioRxiv">
        <title>Improved chromosome-level genome assembly for marigold (Tagetes erecta).</title>
        <authorList>
            <person name="Jiang F."/>
            <person name="Yuan L."/>
            <person name="Wang S."/>
            <person name="Wang H."/>
            <person name="Xu D."/>
            <person name="Wang A."/>
            <person name="Fan W."/>
        </authorList>
    </citation>
    <scope>NUCLEOTIDE SEQUENCE</scope>
    <source>
        <strain evidence="2">WSJ</strain>
        <tissue evidence="2">Leaf</tissue>
    </source>
</reference>
<evidence type="ECO:0000313" key="3">
    <source>
        <dbReference type="Proteomes" id="UP001229421"/>
    </source>
</evidence>
<dbReference type="EMBL" id="JAUHHV010000012">
    <property type="protein sequence ID" value="KAK1406269.1"/>
    <property type="molecule type" value="Genomic_DNA"/>
</dbReference>
<dbReference type="Pfam" id="PF14214">
    <property type="entry name" value="Helitron_like_N"/>
    <property type="match status" value="1"/>
</dbReference>
<dbReference type="AlphaFoldDB" id="A0AAD8JKU0"/>
<dbReference type="InterPro" id="IPR025476">
    <property type="entry name" value="Helitron_helicase-like"/>
</dbReference>
<dbReference type="PANTHER" id="PTHR45786">
    <property type="entry name" value="DNA BINDING PROTEIN-LIKE"/>
    <property type="match status" value="1"/>
</dbReference>
<sequence length="214" mass="24856">MIESEGLFFIRSQQKNLRRESFENLKKCKDSGQTKVTDVGKRVILPSSFTGGARYMMQNYLDAMALCKWFGYPDFFITVTCNPKWPEIPRFLKNTTLHPEDRPDILCRLFKIKLDAIIKDLTKNEILGKVSGVVYTVEPEFVWANTWKYLSDDILYRQRKLLNFPELSLTDDQIKNLTLLEIENFLFGNRSTLQSFSTMPYPDSDLLSALQTIA</sequence>
<protein>
    <recommendedName>
        <fullName evidence="1">Helitron helicase-like domain-containing protein</fullName>
    </recommendedName>
</protein>